<feature type="transmembrane region" description="Helical" evidence="8">
    <location>
        <begin position="319"/>
        <end position="339"/>
    </location>
</feature>
<protein>
    <submittedName>
        <fullName evidence="9">Putative conserved integral membrane protein</fullName>
    </submittedName>
</protein>
<keyword evidence="5 8" id="KW-1133">Transmembrane helix</keyword>
<sequence length="412" mass="46302">MLQQETPQAPTVTPRYLYVALWALSVAYFAYYYVYKPFSMHGVDFTVLWRAAENFVHGRSVYAEPPILVGADGWEVFKYPQFSALLFSWLAFLPFEIAEWCWKGLLLAAVVVSTWVTYRWVSEADNEVTSLAAPKPLLDRRLLLPLVALSISMFSPLSWALQLGQVGPLLALLLLLHFWLLHRKHELLAGSVWALSVLVKVVPIAMVVYYVAFRRWRFLLGALGTGAFYLLALLVLGRLHDEWDYVVRVAPDIAALTKHVSRSLSHFGELVASGMFPTESAWMQRIERGIIGGAALLYVLSAAWLAYRRVNQEAALASAVVGLIVISPVVEGHHFVVLLPALAVQARMWLLGQIQPTQGLIIVLAWLPIFVATLFHQYTTALFQQFIPTLSSFVLWLSSIWAAFSTSGRRTQ</sequence>
<feature type="transmembrane region" description="Helical" evidence="8">
    <location>
        <begin position="385"/>
        <end position="404"/>
    </location>
</feature>
<reference evidence="9 10" key="1">
    <citation type="submission" date="2018-05" db="EMBL/GenBank/DDBJ databases">
        <title>A metagenomic window into the 2 km-deep terrestrial subsurface aquifer revealed taxonomically and functionally diverse microbial community comprising novel uncultured bacterial lineages.</title>
        <authorList>
            <person name="Kadnikov V.V."/>
            <person name="Mardanov A.V."/>
            <person name="Beletsky A.V."/>
            <person name="Banks D."/>
            <person name="Pimenov N.V."/>
            <person name="Frank Y.A."/>
            <person name="Karnachuk O.V."/>
            <person name="Ravin N.V."/>
        </authorList>
    </citation>
    <scope>NUCLEOTIDE SEQUENCE [LARGE SCALE GENOMIC DNA]</scope>
    <source>
        <strain evidence="9">BY</strain>
    </source>
</reference>
<feature type="transmembrane region" description="Helical" evidence="8">
    <location>
        <begin position="16"/>
        <end position="35"/>
    </location>
</feature>
<evidence type="ECO:0000313" key="10">
    <source>
        <dbReference type="Proteomes" id="UP000262583"/>
    </source>
</evidence>
<evidence type="ECO:0000256" key="6">
    <source>
        <dbReference type="ARBA" id="ARBA00023136"/>
    </source>
</evidence>
<dbReference type="InterPro" id="IPR018584">
    <property type="entry name" value="GT87"/>
</dbReference>
<evidence type="ECO:0000256" key="1">
    <source>
        <dbReference type="ARBA" id="ARBA00004651"/>
    </source>
</evidence>
<accession>A0A2Z4Y578</accession>
<evidence type="ECO:0000256" key="3">
    <source>
        <dbReference type="ARBA" id="ARBA00022679"/>
    </source>
</evidence>
<comment type="similarity">
    <text evidence="7">Belongs to the glycosyltransferase 87 family.</text>
</comment>
<proteinExistence type="inferred from homology"/>
<feature type="transmembrane region" description="Helical" evidence="8">
    <location>
        <begin position="193"/>
        <end position="212"/>
    </location>
</feature>
<evidence type="ECO:0000313" key="9">
    <source>
        <dbReference type="EMBL" id="AXA36371.1"/>
    </source>
</evidence>
<dbReference type="KEGG" id="schv:BRCON_1594"/>
<dbReference type="EMBL" id="CP030759">
    <property type="protein sequence ID" value="AXA36371.1"/>
    <property type="molecule type" value="Genomic_DNA"/>
</dbReference>
<keyword evidence="6 8" id="KW-0472">Membrane</keyword>
<feature type="transmembrane region" description="Helical" evidence="8">
    <location>
        <begin position="165"/>
        <end position="181"/>
    </location>
</feature>
<keyword evidence="3" id="KW-0808">Transferase</keyword>
<comment type="subcellular location">
    <subcellularLocation>
        <location evidence="1">Cell membrane</location>
        <topology evidence="1">Multi-pass membrane protein</topology>
    </subcellularLocation>
</comment>
<evidence type="ECO:0000256" key="5">
    <source>
        <dbReference type="ARBA" id="ARBA00022989"/>
    </source>
</evidence>
<dbReference type="Proteomes" id="UP000262583">
    <property type="component" value="Chromosome"/>
</dbReference>
<name>A0A2Z4Y578_SUMC1</name>
<evidence type="ECO:0000256" key="8">
    <source>
        <dbReference type="SAM" id="Phobius"/>
    </source>
</evidence>
<feature type="transmembrane region" description="Helical" evidence="8">
    <location>
        <begin position="360"/>
        <end position="379"/>
    </location>
</feature>
<dbReference type="GO" id="GO:0016758">
    <property type="term" value="F:hexosyltransferase activity"/>
    <property type="evidence" value="ECO:0007669"/>
    <property type="project" value="InterPro"/>
</dbReference>
<dbReference type="GO" id="GO:0005886">
    <property type="term" value="C:plasma membrane"/>
    <property type="evidence" value="ECO:0007669"/>
    <property type="project" value="UniProtKB-SubCell"/>
</dbReference>
<dbReference type="Pfam" id="PF09594">
    <property type="entry name" value="GT87"/>
    <property type="match status" value="1"/>
</dbReference>
<evidence type="ECO:0000256" key="7">
    <source>
        <dbReference type="ARBA" id="ARBA00024033"/>
    </source>
</evidence>
<evidence type="ECO:0000256" key="2">
    <source>
        <dbReference type="ARBA" id="ARBA00022475"/>
    </source>
</evidence>
<dbReference type="AlphaFoldDB" id="A0A2Z4Y578"/>
<gene>
    <name evidence="9" type="ORF">BRCON_1594</name>
</gene>
<keyword evidence="2" id="KW-1003">Cell membrane</keyword>
<feature type="transmembrane region" description="Helical" evidence="8">
    <location>
        <begin position="218"/>
        <end position="236"/>
    </location>
</feature>
<evidence type="ECO:0000256" key="4">
    <source>
        <dbReference type="ARBA" id="ARBA00022692"/>
    </source>
</evidence>
<feature type="transmembrane region" description="Helical" evidence="8">
    <location>
        <begin position="289"/>
        <end position="307"/>
    </location>
</feature>
<keyword evidence="4 8" id="KW-0812">Transmembrane</keyword>
<organism evidence="9 10">
    <name type="scientific">Sumerlaea chitinivorans</name>
    <dbReference type="NCBI Taxonomy" id="2250252"/>
    <lineage>
        <taxon>Bacteria</taxon>
        <taxon>Candidatus Sumerlaeota</taxon>
        <taxon>Candidatus Sumerlaeia</taxon>
        <taxon>Candidatus Sumerlaeales</taxon>
        <taxon>Candidatus Sumerlaeaceae</taxon>
        <taxon>Candidatus Sumerlaea</taxon>
    </lineage>
</organism>